<feature type="domain" description="Superoxide dismutase copper/zinc binding" evidence="10">
    <location>
        <begin position="15"/>
        <end position="146"/>
    </location>
</feature>
<dbReference type="EC" id="1.15.1.1" evidence="4"/>
<dbReference type="Gene3D" id="2.60.40.200">
    <property type="entry name" value="Superoxide dismutase, copper/zinc binding domain"/>
    <property type="match status" value="1"/>
</dbReference>
<evidence type="ECO:0000313" key="12">
    <source>
        <dbReference type="WBParaSite" id="maker-uti_cns_0000769-snap-gene-1.15-mRNA-1"/>
    </source>
</evidence>
<keyword evidence="8" id="KW-0560">Oxidoreductase</keyword>
<keyword evidence="6" id="KW-0862">Zinc</keyword>
<dbReference type="GO" id="GO:0005507">
    <property type="term" value="F:copper ion binding"/>
    <property type="evidence" value="ECO:0007669"/>
    <property type="project" value="InterPro"/>
</dbReference>
<accession>A0A1I8GP50</accession>
<keyword evidence="7" id="KW-0049">Antioxidant</keyword>
<evidence type="ECO:0000256" key="9">
    <source>
        <dbReference type="ARBA" id="ARBA00023008"/>
    </source>
</evidence>
<evidence type="ECO:0000256" key="4">
    <source>
        <dbReference type="ARBA" id="ARBA00012682"/>
    </source>
</evidence>
<name>A0A1I8GP50_9PLAT</name>
<reference evidence="12 13" key="1">
    <citation type="submission" date="2016-11" db="UniProtKB">
        <authorList>
            <consortium name="WormBaseParasite"/>
        </authorList>
    </citation>
    <scope>IDENTIFICATION</scope>
</reference>
<dbReference type="GO" id="GO:0004784">
    <property type="term" value="F:superoxide dismutase activity"/>
    <property type="evidence" value="ECO:0007669"/>
    <property type="project" value="UniProtKB-EC"/>
</dbReference>
<dbReference type="InterPro" id="IPR001424">
    <property type="entry name" value="SOD_Cu_Zn_dom"/>
</dbReference>
<dbReference type="SUPFAM" id="SSF49329">
    <property type="entry name" value="Cu,Zn superoxide dismutase-like"/>
    <property type="match status" value="1"/>
</dbReference>
<protein>
    <recommendedName>
        <fullName evidence="4">superoxide dismutase</fullName>
        <ecNumber evidence="4">1.15.1.1</ecNumber>
    </recommendedName>
</protein>
<organism evidence="11 13">
    <name type="scientific">Macrostomum lignano</name>
    <dbReference type="NCBI Taxonomy" id="282301"/>
    <lineage>
        <taxon>Eukaryota</taxon>
        <taxon>Metazoa</taxon>
        <taxon>Spiralia</taxon>
        <taxon>Lophotrochozoa</taxon>
        <taxon>Platyhelminthes</taxon>
        <taxon>Rhabditophora</taxon>
        <taxon>Macrostomorpha</taxon>
        <taxon>Macrostomida</taxon>
        <taxon>Macrostomidae</taxon>
        <taxon>Macrostomum</taxon>
    </lineage>
</organism>
<dbReference type="InterPro" id="IPR024134">
    <property type="entry name" value="SOD_Cu/Zn_/chaperone"/>
</dbReference>
<evidence type="ECO:0000256" key="1">
    <source>
        <dbReference type="ARBA" id="ARBA00001935"/>
    </source>
</evidence>
<evidence type="ECO:0000256" key="8">
    <source>
        <dbReference type="ARBA" id="ARBA00023002"/>
    </source>
</evidence>
<dbReference type="InterPro" id="IPR018152">
    <property type="entry name" value="SOD_Cu/Zn_BS"/>
</dbReference>
<comment type="cofactor">
    <cofactor evidence="1">
        <name>Cu cation</name>
        <dbReference type="ChEBI" id="CHEBI:23378"/>
    </cofactor>
</comment>
<dbReference type="PROSITE" id="PS00087">
    <property type="entry name" value="SOD_CU_ZN_1"/>
    <property type="match status" value="1"/>
</dbReference>
<evidence type="ECO:0000256" key="5">
    <source>
        <dbReference type="ARBA" id="ARBA00022723"/>
    </source>
</evidence>
<sequence length="165" mass="17052">MSLKAVCVLKGDAGVSGTLHFEQAGDVVKVTGSVEGLAPGKHGFHVHEFGDNTNGCVSAGAHFNPCKRTHGAPDDEERHVGDLGNVEADASGRAGVEITDKLINLTGPNSIIGRSLVVHADTDDLGRGGHELSKTTGNAGGRLACGLDLQKTMIPSLTFDETVDK</sequence>
<dbReference type="CDD" id="cd00305">
    <property type="entry name" value="Cu-Zn_Superoxide_Dismutase"/>
    <property type="match status" value="1"/>
</dbReference>
<dbReference type="WBParaSite" id="maker-uti_cns_0002651-snap-gene-0.8-mRNA-1">
    <property type="protein sequence ID" value="maker-uti_cns_0002651-snap-gene-0.8-mRNA-1"/>
    <property type="gene ID" value="maker-uti_cns_0002651-snap-gene-0.8"/>
</dbReference>
<dbReference type="WBParaSite" id="maker-uti_cns_0000769-snap-gene-1.15-mRNA-1">
    <property type="protein sequence ID" value="maker-uti_cns_0000769-snap-gene-1.15-mRNA-1"/>
    <property type="gene ID" value="maker-uti_cns_0000769-snap-gene-1.15"/>
</dbReference>
<keyword evidence="9" id="KW-0186">Copper</keyword>
<dbReference type="InterPro" id="IPR036423">
    <property type="entry name" value="SOD-like_Cu/Zn_dom_sf"/>
</dbReference>
<keyword evidence="5" id="KW-0479">Metal-binding</keyword>
<dbReference type="PRINTS" id="PR00068">
    <property type="entry name" value="CUZNDISMTASE"/>
</dbReference>
<comment type="similarity">
    <text evidence="3">Belongs to the Cu-Zn superoxide dismutase family.</text>
</comment>
<evidence type="ECO:0000256" key="3">
    <source>
        <dbReference type="ARBA" id="ARBA00010457"/>
    </source>
</evidence>
<dbReference type="Proteomes" id="UP000095280">
    <property type="component" value="Unplaced"/>
</dbReference>
<dbReference type="PANTHER" id="PTHR10003">
    <property type="entry name" value="SUPEROXIDE DISMUTASE CU-ZN -RELATED"/>
    <property type="match status" value="1"/>
</dbReference>
<proteinExistence type="inferred from homology"/>
<keyword evidence="11" id="KW-1185">Reference proteome</keyword>
<dbReference type="FunFam" id="2.60.40.200:FF:000001">
    <property type="entry name" value="Superoxide dismutase [Cu-Zn]"/>
    <property type="match status" value="1"/>
</dbReference>
<evidence type="ECO:0000313" key="11">
    <source>
        <dbReference type="Proteomes" id="UP000095280"/>
    </source>
</evidence>
<comment type="cofactor">
    <cofactor evidence="2">
        <name>Zn(2+)</name>
        <dbReference type="ChEBI" id="CHEBI:29105"/>
    </cofactor>
</comment>
<evidence type="ECO:0000259" key="10">
    <source>
        <dbReference type="Pfam" id="PF00080"/>
    </source>
</evidence>
<dbReference type="AlphaFoldDB" id="A0A1I8GP50"/>
<dbReference type="Pfam" id="PF00080">
    <property type="entry name" value="Sod_Cu"/>
    <property type="match status" value="1"/>
</dbReference>
<evidence type="ECO:0000256" key="2">
    <source>
        <dbReference type="ARBA" id="ARBA00001947"/>
    </source>
</evidence>
<evidence type="ECO:0000256" key="6">
    <source>
        <dbReference type="ARBA" id="ARBA00022833"/>
    </source>
</evidence>
<evidence type="ECO:0000256" key="7">
    <source>
        <dbReference type="ARBA" id="ARBA00022862"/>
    </source>
</evidence>
<evidence type="ECO:0000313" key="13">
    <source>
        <dbReference type="WBParaSite" id="maker-uti_cns_0002651-snap-gene-0.8-mRNA-1"/>
    </source>
</evidence>